<gene>
    <name evidence="9" type="ORF">N7494_001862</name>
</gene>
<evidence type="ECO:0000259" key="8">
    <source>
        <dbReference type="Pfam" id="PF20684"/>
    </source>
</evidence>
<dbReference type="PANTHER" id="PTHR33048:SF42">
    <property type="entry name" value="INTEGRAL MEMBRANE PROTEIN"/>
    <property type="match status" value="1"/>
</dbReference>
<dbReference type="PANTHER" id="PTHR33048">
    <property type="entry name" value="PTH11-LIKE INTEGRAL MEMBRANE PROTEIN (AFU_ORTHOLOGUE AFUA_5G11245)"/>
    <property type="match status" value="1"/>
</dbReference>
<organism evidence="9 10">
    <name type="scientific">Penicillium frequentans</name>
    <dbReference type="NCBI Taxonomy" id="3151616"/>
    <lineage>
        <taxon>Eukaryota</taxon>
        <taxon>Fungi</taxon>
        <taxon>Dikarya</taxon>
        <taxon>Ascomycota</taxon>
        <taxon>Pezizomycotina</taxon>
        <taxon>Eurotiomycetes</taxon>
        <taxon>Eurotiomycetidae</taxon>
        <taxon>Eurotiales</taxon>
        <taxon>Aspergillaceae</taxon>
        <taxon>Penicillium</taxon>
    </lineage>
</organism>
<evidence type="ECO:0000256" key="6">
    <source>
        <dbReference type="SAM" id="MobiDB-lite"/>
    </source>
</evidence>
<comment type="subcellular location">
    <subcellularLocation>
        <location evidence="1">Membrane</location>
        <topology evidence="1">Multi-pass membrane protein</topology>
    </subcellularLocation>
</comment>
<comment type="caution">
    <text evidence="9">The sequence shown here is derived from an EMBL/GenBank/DDBJ whole genome shotgun (WGS) entry which is preliminary data.</text>
</comment>
<feature type="transmembrane region" description="Helical" evidence="7">
    <location>
        <begin position="50"/>
        <end position="70"/>
    </location>
</feature>
<dbReference type="InterPro" id="IPR049326">
    <property type="entry name" value="Rhodopsin_dom_fungi"/>
</dbReference>
<evidence type="ECO:0000256" key="4">
    <source>
        <dbReference type="ARBA" id="ARBA00023136"/>
    </source>
</evidence>
<protein>
    <recommendedName>
        <fullName evidence="8">Rhodopsin domain-containing protein</fullName>
    </recommendedName>
</protein>
<sequence length="340" mass="37704">MAMDTAAVDTQNQGPTILALCWILVMIPGLVLGLRIWCKTALSNRGFSGFGLDDMIVLLAWSLHLVYTVLITKAVKLGVIGRHAAAIENPEHIPEALKLVYISFVILILGCVFSKTSFAFTLLRIVTKKWMKALLWFIIITMNAIMWLCAVSYLAQCTPTAALWNTKVAATAKCWPTNVFEDIALVAGAYSGCMDFILALLPWLIIWKLEMKKREKIGIALAMSMGVFAAITSFIKTSKLVNVAMVQDFTYFCSSIAIWASAETGFTIFAASIPALRILIIRIRSSYQESEGNEGTYPLSSKSGIETTQEVTVERGTSEERNMERDTEEFHEAHEAHEGR</sequence>
<feature type="compositionally biased region" description="Polar residues" evidence="6">
    <location>
        <begin position="298"/>
        <end position="311"/>
    </location>
</feature>
<evidence type="ECO:0000256" key="2">
    <source>
        <dbReference type="ARBA" id="ARBA00022692"/>
    </source>
</evidence>
<keyword evidence="3 7" id="KW-1133">Transmembrane helix</keyword>
<keyword evidence="4 7" id="KW-0472">Membrane</keyword>
<evidence type="ECO:0000256" key="1">
    <source>
        <dbReference type="ARBA" id="ARBA00004141"/>
    </source>
</evidence>
<keyword evidence="10" id="KW-1185">Reference proteome</keyword>
<name>A0AAD6D2X0_9EURO</name>
<feature type="transmembrane region" description="Helical" evidence="7">
    <location>
        <begin position="99"/>
        <end position="122"/>
    </location>
</feature>
<reference evidence="9 10" key="1">
    <citation type="journal article" date="2023" name="IMA Fungus">
        <title>Comparative genomic study of the Penicillium genus elucidates a diverse pangenome and 15 lateral gene transfer events.</title>
        <authorList>
            <person name="Petersen C."/>
            <person name="Sorensen T."/>
            <person name="Nielsen M.R."/>
            <person name="Sondergaard T.E."/>
            <person name="Sorensen J.L."/>
            <person name="Fitzpatrick D.A."/>
            <person name="Frisvad J.C."/>
            <person name="Nielsen K.L."/>
        </authorList>
    </citation>
    <scope>NUCLEOTIDE SEQUENCE [LARGE SCALE GENOMIC DNA]</scope>
    <source>
        <strain evidence="9 10">IBT 35679</strain>
    </source>
</reference>
<feature type="transmembrane region" description="Helical" evidence="7">
    <location>
        <begin position="217"/>
        <end position="236"/>
    </location>
</feature>
<feature type="compositionally biased region" description="Basic and acidic residues" evidence="6">
    <location>
        <begin position="312"/>
        <end position="340"/>
    </location>
</feature>
<proteinExistence type="inferred from homology"/>
<evidence type="ECO:0000256" key="7">
    <source>
        <dbReference type="SAM" id="Phobius"/>
    </source>
</evidence>
<dbReference type="GO" id="GO:0016020">
    <property type="term" value="C:membrane"/>
    <property type="evidence" value="ECO:0007669"/>
    <property type="project" value="UniProtKB-SubCell"/>
</dbReference>
<feature type="region of interest" description="Disordered" evidence="6">
    <location>
        <begin position="290"/>
        <end position="340"/>
    </location>
</feature>
<accession>A0AAD6D2X0</accession>
<dbReference type="Pfam" id="PF20684">
    <property type="entry name" value="Fung_rhodopsin"/>
    <property type="match status" value="1"/>
</dbReference>
<feature type="transmembrane region" description="Helical" evidence="7">
    <location>
        <begin position="183"/>
        <end position="205"/>
    </location>
</feature>
<evidence type="ECO:0000256" key="5">
    <source>
        <dbReference type="ARBA" id="ARBA00038359"/>
    </source>
</evidence>
<dbReference type="EMBL" id="JAQIZZ010000002">
    <property type="protein sequence ID" value="KAJ5552484.1"/>
    <property type="molecule type" value="Genomic_DNA"/>
</dbReference>
<feature type="domain" description="Rhodopsin" evidence="8">
    <location>
        <begin position="34"/>
        <end position="280"/>
    </location>
</feature>
<evidence type="ECO:0000313" key="10">
    <source>
        <dbReference type="Proteomes" id="UP001220324"/>
    </source>
</evidence>
<evidence type="ECO:0000313" key="9">
    <source>
        <dbReference type="EMBL" id="KAJ5552484.1"/>
    </source>
</evidence>
<comment type="similarity">
    <text evidence="5">Belongs to the SAT4 family.</text>
</comment>
<feature type="transmembrane region" description="Helical" evidence="7">
    <location>
        <begin position="134"/>
        <end position="155"/>
    </location>
</feature>
<evidence type="ECO:0000256" key="3">
    <source>
        <dbReference type="ARBA" id="ARBA00022989"/>
    </source>
</evidence>
<keyword evidence="2 7" id="KW-0812">Transmembrane</keyword>
<dbReference type="Proteomes" id="UP001220324">
    <property type="component" value="Unassembled WGS sequence"/>
</dbReference>
<dbReference type="AlphaFoldDB" id="A0AAD6D2X0"/>
<feature type="transmembrane region" description="Helical" evidence="7">
    <location>
        <begin position="256"/>
        <end position="280"/>
    </location>
</feature>
<feature type="transmembrane region" description="Helical" evidence="7">
    <location>
        <begin position="17"/>
        <end position="38"/>
    </location>
</feature>
<dbReference type="InterPro" id="IPR052337">
    <property type="entry name" value="SAT4-like"/>
</dbReference>